<comment type="caution">
    <text evidence="3">The sequence shown here is derived from an EMBL/GenBank/DDBJ whole genome shotgun (WGS) entry which is preliminary data.</text>
</comment>
<evidence type="ECO:0000256" key="1">
    <source>
        <dbReference type="ARBA" id="ARBA00006865"/>
    </source>
</evidence>
<dbReference type="PANTHER" id="PTHR10963:SF55">
    <property type="entry name" value="GLYCOSIDE HYDROLASE FAMILY 16 PROTEIN"/>
    <property type="match status" value="1"/>
</dbReference>
<comment type="similarity">
    <text evidence="1">Belongs to the glycosyl hydrolase 16 family.</text>
</comment>
<name>A0ABV8RT50_9SPHN</name>
<dbReference type="RefSeq" id="WP_379539901.1">
    <property type="nucleotide sequence ID" value="NZ_JBHSDR010000008.1"/>
</dbReference>
<dbReference type="Pfam" id="PF00722">
    <property type="entry name" value="Glyco_hydro_16"/>
    <property type="match status" value="1"/>
</dbReference>
<accession>A0ABV8RT50</accession>
<evidence type="ECO:0000259" key="2">
    <source>
        <dbReference type="PROSITE" id="PS51762"/>
    </source>
</evidence>
<protein>
    <submittedName>
        <fullName evidence="3">Family 16 glycosylhydrolase</fullName>
    </submittedName>
</protein>
<gene>
    <name evidence="3" type="ORF">ACFO0A_14845</name>
</gene>
<dbReference type="Gene3D" id="2.60.120.200">
    <property type="match status" value="1"/>
</dbReference>
<dbReference type="PROSITE" id="PS51762">
    <property type="entry name" value="GH16_2"/>
    <property type="match status" value="1"/>
</dbReference>
<evidence type="ECO:0000313" key="4">
    <source>
        <dbReference type="Proteomes" id="UP001595828"/>
    </source>
</evidence>
<dbReference type="CDD" id="cd08023">
    <property type="entry name" value="GH16_laminarinase_like"/>
    <property type="match status" value="1"/>
</dbReference>
<dbReference type="EMBL" id="JBHSDR010000008">
    <property type="protein sequence ID" value="MFC4296333.1"/>
    <property type="molecule type" value="Genomic_DNA"/>
</dbReference>
<dbReference type="InterPro" id="IPR050546">
    <property type="entry name" value="Glycosyl_Hydrlase_16"/>
</dbReference>
<reference evidence="4" key="1">
    <citation type="journal article" date="2019" name="Int. J. Syst. Evol. Microbiol.">
        <title>The Global Catalogue of Microorganisms (GCM) 10K type strain sequencing project: providing services to taxonomists for standard genome sequencing and annotation.</title>
        <authorList>
            <consortium name="The Broad Institute Genomics Platform"/>
            <consortium name="The Broad Institute Genome Sequencing Center for Infectious Disease"/>
            <person name="Wu L."/>
            <person name="Ma J."/>
        </authorList>
    </citation>
    <scope>NUCLEOTIDE SEQUENCE [LARGE SCALE GENOMIC DNA]</scope>
    <source>
        <strain evidence="4">CGMCC 1.12989</strain>
    </source>
</reference>
<dbReference type="InterPro" id="IPR013320">
    <property type="entry name" value="ConA-like_dom_sf"/>
</dbReference>
<dbReference type="InterPro" id="IPR000757">
    <property type="entry name" value="Beta-glucanase-like"/>
</dbReference>
<evidence type="ECO:0000313" key="3">
    <source>
        <dbReference type="EMBL" id="MFC4296333.1"/>
    </source>
</evidence>
<feature type="domain" description="GH16" evidence="2">
    <location>
        <begin position="33"/>
        <end position="303"/>
    </location>
</feature>
<keyword evidence="4" id="KW-1185">Reference proteome</keyword>
<dbReference type="Proteomes" id="UP001595828">
    <property type="component" value="Unassembled WGS sequence"/>
</dbReference>
<proteinExistence type="inferred from homology"/>
<dbReference type="PANTHER" id="PTHR10963">
    <property type="entry name" value="GLYCOSYL HYDROLASE-RELATED"/>
    <property type="match status" value="1"/>
</dbReference>
<organism evidence="3 4">
    <name type="scientific">Novosphingobium tardum</name>
    <dbReference type="NCBI Taxonomy" id="1538021"/>
    <lineage>
        <taxon>Bacteria</taxon>
        <taxon>Pseudomonadati</taxon>
        <taxon>Pseudomonadota</taxon>
        <taxon>Alphaproteobacteria</taxon>
        <taxon>Sphingomonadales</taxon>
        <taxon>Sphingomonadaceae</taxon>
        <taxon>Novosphingobium</taxon>
    </lineage>
</organism>
<sequence length="305" mass="34376">MIIPPSPRQQTQERKLRYPGSLMLLAMVGCNAASVSAEPGPVTVPPGYELVWSDEFDRDGALDPAKWTFEQGYVRNGEMQWYQSENAQVSGGRLIIEGRREHKPNPLFGSPALKPQFRARRTINFTSASVSTKGRQSWTYGHFEIRAKIRAEQGLWPALWFVGTEGRWPAGGEIDLMEYYQGRILANFGWASKVPGKPTWNSVKVPVSELGDNPGWDESFHVWTMDWDAKQISLHVDGRLINQLDLSKVDSANPTGIANPFRRPQYLIMNLALGGENGGPLQDTRLPTRFEIDYVRVYQRTGGLR</sequence>
<dbReference type="SUPFAM" id="SSF49899">
    <property type="entry name" value="Concanavalin A-like lectins/glucanases"/>
    <property type="match status" value="1"/>
</dbReference>